<keyword evidence="3" id="KW-1185">Reference proteome</keyword>
<evidence type="ECO:0000256" key="1">
    <source>
        <dbReference type="SAM" id="MobiDB-lite"/>
    </source>
</evidence>
<feature type="compositionally biased region" description="Low complexity" evidence="1">
    <location>
        <begin position="418"/>
        <end position="438"/>
    </location>
</feature>
<accession>A0ABD2XNY1</accession>
<feature type="region of interest" description="Disordered" evidence="1">
    <location>
        <begin position="542"/>
        <end position="580"/>
    </location>
</feature>
<feature type="compositionally biased region" description="Polar residues" evidence="1">
    <location>
        <begin position="221"/>
        <end position="236"/>
    </location>
</feature>
<feature type="region of interest" description="Disordered" evidence="1">
    <location>
        <begin position="201"/>
        <end position="257"/>
    </location>
</feature>
<feature type="compositionally biased region" description="Low complexity" evidence="1">
    <location>
        <begin position="335"/>
        <end position="355"/>
    </location>
</feature>
<name>A0ABD2XNY1_9HYME</name>
<dbReference type="AlphaFoldDB" id="A0ABD2XNY1"/>
<feature type="compositionally biased region" description="Polar residues" evidence="1">
    <location>
        <begin position="356"/>
        <end position="371"/>
    </location>
</feature>
<dbReference type="Proteomes" id="UP001627154">
    <property type="component" value="Unassembled WGS sequence"/>
</dbReference>
<evidence type="ECO:0000313" key="3">
    <source>
        <dbReference type="Proteomes" id="UP001627154"/>
    </source>
</evidence>
<feature type="compositionally biased region" description="Low complexity" evidence="1">
    <location>
        <begin position="307"/>
        <end position="325"/>
    </location>
</feature>
<feature type="compositionally biased region" description="Low complexity" evidence="1">
    <location>
        <begin position="67"/>
        <end position="85"/>
    </location>
</feature>
<feature type="compositionally biased region" description="Basic and acidic residues" evidence="1">
    <location>
        <begin position="237"/>
        <end position="257"/>
    </location>
</feature>
<evidence type="ECO:0000313" key="2">
    <source>
        <dbReference type="EMBL" id="KAL3407070.1"/>
    </source>
</evidence>
<feature type="compositionally biased region" description="Low complexity" evidence="1">
    <location>
        <begin position="446"/>
        <end position="458"/>
    </location>
</feature>
<feature type="region of interest" description="Disordered" evidence="1">
    <location>
        <begin position="633"/>
        <end position="661"/>
    </location>
</feature>
<protein>
    <submittedName>
        <fullName evidence="2">Uncharacterized protein</fullName>
    </submittedName>
</protein>
<feature type="compositionally biased region" description="Basic and acidic residues" evidence="1">
    <location>
        <begin position="86"/>
        <end position="95"/>
    </location>
</feature>
<reference evidence="2 3" key="1">
    <citation type="journal article" date="2024" name="bioRxiv">
        <title>A reference genome for Trichogramma kaykai: A tiny desert-dwelling parasitoid wasp with competing sex-ratio distorters.</title>
        <authorList>
            <person name="Culotta J."/>
            <person name="Lindsey A.R."/>
        </authorList>
    </citation>
    <scope>NUCLEOTIDE SEQUENCE [LARGE SCALE GENOMIC DNA]</scope>
    <source>
        <strain evidence="2 3">KSX58</strain>
    </source>
</reference>
<dbReference type="EMBL" id="JBJJXI010000018">
    <property type="protein sequence ID" value="KAL3407070.1"/>
    <property type="molecule type" value="Genomic_DNA"/>
</dbReference>
<gene>
    <name evidence="2" type="ORF">TKK_001141</name>
</gene>
<feature type="region of interest" description="Disordered" evidence="1">
    <location>
        <begin position="1"/>
        <end position="104"/>
    </location>
</feature>
<proteinExistence type="predicted"/>
<feature type="region of interest" description="Disordered" evidence="1">
    <location>
        <begin position="300"/>
        <end position="375"/>
    </location>
</feature>
<feature type="region of interest" description="Disordered" evidence="1">
    <location>
        <begin position="418"/>
        <end position="467"/>
    </location>
</feature>
<comment type="caution">
    <text evidence="2">The sequence shown here is derived from an EMBL/GenBank/DDBJ whole genome shotgun (WGS) entry which is preliminary data.</text>
</comment>
<sequence>MKSDTYIISINDEARPLAAELSPPGSVHEYPSPSEATGAAAAAQQAESLYSAPRVVQATAGEENVVSSSGLRASSGSSSNSNDADSGNKEAKDEASGGGGGALNVEMSVDSSYSRVDDQLRVTIDLRVPMRSVSRTVDGVNLKLVDSKDRVARLQPRCIPTPRNEWPTKPKMSQLDFEWNEYERRPSMPDIKLDVNVKGDARPGRQAVEEAAEVPAKPPRQQITPEPLTNSQPSQEVNRRTVREEAPRRTNWLSREDMEKMLGIDPRLEKPSPLDKPGPVGAFAQTSNFVMNMVEKQKQIRDEARATSRAAATETTAAASVSAPEAFRDLRISRSTTTTTTSTTTTTTATATTSSNRSDPPSYSTCVSQNDPVAREQQRPTLIQYAPPSYSAAVTQQFQQQLQSSKESFVSLLEQRRSTTCSSSSNSSAAETETRSSTLNLATFLRPPRMSPRPMISPSAPPHPANPEAEFYNQVIETAMKRAGPFANQLDVKDVLARASFPLMPEPWVPRPMRPYVIGNEEPYRGPETAAEYLERVAQVRGRAQAAQQRTSDDLATEELARPPAPRTPNPELRVETSSQAAYQRIDYDLRVHRDSPGAERSEWDLRIEPLLPAAAARRSEWERRVQRERAAAAAAPRSEFDLRVHQRSPPASPRNDLQMDPSAVTDLKTDLRDSLMRAGLPLDFKDLSEADYDRALTEMHRVMERAKSMLENLRTSNNIAKHIAKAVVSCPCKTHFTGE</sequence>
<organism evidence="2 3">
    <name type="scientific">Trichogramma kaykai</name>
    <dbReference type="NCBI Taxonomy" id="54128"/>
    <lineage>
        <taxon>Eukaryota</taxon>
        <taxon>Metazoa</taxon>
        <taxon>Ecdysozoa</taxon>
        <taxon>Arthropoda</taxon>
        <taxon>Hexapoda</taxon>
        <taxon>Insecta</taxon>
        <taxon>Pterygota</taxon>
        <taxon>Neoptera</taxon>
        <taxon>Endopterygota</taxon>
        <taxon>Hymenoptera</taxon>
        <taxon>Apocrita</taxon>
        <taxon>Proctotrupomorpha</taxon>
        <taxon>Chalcidoidea</taxon>
        <taxon>Trichogrammatidae</taxon>
        <taxon>Trichogramma</taxon>
    </lineage>
</organism>